<feature type="transmembrane region" description="Helical" evidence="9">
    <location>
        <begin position="6"/>
        <end position="21"/>
    </location>
</feature>
<feature type="transmembrane region" description="Helical" evidence="9">
    <location>
        <begin position="56"/>
        <end position="80"/>
    </location>
</feature>
<evidence type="ECO:0000256" key="8">
    <source>
        <dbReference type="ARBA" id="ARBA00023136"/>
    </source>
</evidence>
<gene>
    <name evidence="11" type="ORF">PRVXT_002118</name>
</gene>
<feature type="transmembrane region" description="Helical" evidence="9">
    <location>
        <begin position="246"/>
        <end position="265"/>
    </location>
</feature>
<evidence type="ECO:0000256" key="9">
    <source>
        <dbReference type="SAM" id="Phobius"/>
    </source>
</evidence>
<dbReference type="PANTHER" id="PTHR43652">
    <property type="entry name" value="BASIC AMINO ACID ANTIPORTER YFCC-RELATED"/>
    <property type="match status" value="1"/>
</dbReference>
<dbReference type="PRINTS" id="PR00758">
    <property type="entry name" value="ARSENICPUMP"/>
</dbReference>
<dbReference type="InterPro" id="IPR000802">
    <property type="entry name" value="Arsenical_pump_ArsB"/>
</dbReference>
<feature type="transmembrane region" description="Helical" evidence="9">
    <location>
        <begin position="311"/>
        <end position="338"/>
    </location>
</feature>
<comment type="subcellular location">
    <subcellularLocation>
        <location evidence="1">Cell membrane</location>
        <topology evidence="1">Multi-pass membrane protein</topology>
    </subcellularLocation>
</comment>
<evidence type="ECO:0000256" key="3">
    <source>
        <dbReference type="ARBA" id="ARBA00022448"/>
    </source>
</evidence>
<keyword evidence="7 9" id="KW-1133">Transmembrane helix</keyword>
<dbReference type="CDD" id="cd01115">
    <property type="entry name" value="SLC13_permease"/>
    <property type="match status" value="1"/>
</dbReference>
<feature type="transmembrane region" description="Helical" evidence="9">
    <location>
        <begin position="223"/>
        <end position="240"/>
    </location>
</feature>
<feature type="transmembrane region" description="Helical" evidence="9">
    <location>
        <begin position="392"/>
        <end position="413"/>
    </location>
</feature>
<dbReference type="GO" id="GO:0015105">
    <property type="term" value="F:arsenite transmembrane transporter activity"/>
    <property type="evidence" value="ECO:0007669"/>
    <property type="project" value="InterPro"/>
</dbReference>
<keyword evidence="3" id="KW-0813">Transport</keyword>
<dbReference type="InterPro" id="IPR031312">
    <property type="entry name" value="Na/sul_symport_CS"/>
</dbReference>
<dbReference type="PANTHER" id="PTHR43652:SF1">
    <property type="entry name" value="RESPONSE REGULATOR"/>
    <property type="match status" value="1"/>
</dbReference>
<dbReference type="AlphaFoldDB" id="A0AAU7VJ83"/>
<name>A0AAU7VJ83_9FIRM</name>
<feature type="domain" description="Citrate transporter-like" evidence="10">
    <location>
        <begin position="17"/>
        <end position="348"/>
    </location>
</feature>
<evidence type="ECO:0000259" key="10">
    <source>
        <dbReference type="Pfam" id="PF03600"/>
    </source>
</evidence>
<sequence length="415" mass="44490">MISPEYTALFILAVAIYLFFTEKFPLPVTAMLVPIALSLTGILEPAVAFSNFGDRWVVVFMGMFIISGAMFKTGFASVIGDITVKMAGKSRLKLMLLVMGVLGIMSALLSNTGATAVFVPVVVAVCLSSGTSPKAMLMPMAFASSLGGTLTVIGTPPNGIVNSVLNDSAQYMEFGFFEFAKVGIFLFILGIAYMVLIGYKLLPKGEIENIDDKPKKEEKLRTDKMWVAVLIFLFVIISMATGVVDFQVAAMLGAMFTIITGCLTMEEAFNSISWTTVFLFAGMLSMSEAIQVTGAADLIASGLVNVSDTPYIVLMVFFITTSLLTNFMSNTATAAVFAPIGITVAESLQVSPYPFVMAIAIGASCCFLTPIATPPNTIVLGPAGYSFKDYFVAGWPLQLLTFIISMIIIPIFFPF</sequence>
<keyword evidence="8 9" id="KW-0472">Membrane</keyword>
<evidence type="ECO:0000313" key="11">
    <source>
        <dbReference type="EMBL" id="XBX74094.1"/>
    </source>
</evidence>
<keyword evidence="6" id="KW-0677">Repeat</keyword>
<evidence type="ECO:0000256" key="5">
    <source>
        <dbReference type="ARBA" id="ARBA00022692"/>
    </source>
</evidence>
<evidence type="ECO:0000256" key="6">
    <source>
        <dbReference type="ARBA" id="ARBA00022737"/>
    </source>
</evidence>
<evidence type="ECO:0000256" key="1">
    <source>
        <dbReference type="ARBA" id="ARBA00004651"/>
    </source>
</evidence>
<dbReference type="InterPro" id="IPR004680">
    <property type="entry name" value="Cit_transptr-like_dom"/>
</dbReference>
<evidence type="ECO:0000256" key="4">
    <source>
        <dbReference type="ARBA" id="ARBA00022475"/>
    </source>
</evidence>
<feature type="transmembrane region" description="Helical" evidence="9">
    <location>
        <begin position="350"/>
        <end position="372"/>
    </location>
</feature>
<feature type="transmembrane region" description="Helical" evidence="9">
    <location>
        <begin position="140"/>
        <end position="159"/>
    </location>
</feature>
<evidence type="ECO:0000256" key="2">
    <source>
        <dbReference type="ARBA" id="ARBA00009843"/>
    </source>
</evidence>
<accession>A0AAU7VJ83</accession>
<proteinExistence type="inferred from homology"/>
<dbReference type="InterPro" id="IPR051679">
    <property type="entry name" value="DASS-Related_Transporters"/>
</dbReference>
<feature type="transmembrane region" description="Helical" evidence="9">
    <location>
        <begin position="179"/>
        <end position="202"/>
    </location>
</feature>
<feature type="transmembrane region" description="Helical" evidence="9">
    <location>
        <begin position="277"/>
        <end position="299"/>
    </location>
</feature>
<organism evidence="11">
    <name type="scientific">Proteinivorax tanatarense</name>
    <dbReference type="NCBI Taxonomy" id="1260629"/>
    <lineage>
        <taxon>Bacteria</taxon>
        <taxon>Bacillati</taxon>
        <taxon>Bacillota</taxon>
        <taxon>Clostridia</taxon>
        <taxon>Eubacteriales</taxon>
        <taxon>Proteinivoracaceae</taxon>
        <taxon>Proteinivorax</taxon>
    </lineage>
</organism>
<dbReference type="PROSITE" id="PS01271">
    <property type="entry name" value="NA_SULFATE"/>
    <property type="match status" value="1"/>
</dbReference>
<dbReference type="RefSeq" id="WP_350342852.1">
    <property type="nucleotide sequence ID" value="NZ_CP158367.1"/>
</dbReference>
<dbReference type="Pfam" id="PF03600">
    <property type="entry name" value="CitMHS"/>
    <property type="match status" value="1"/>
</dbReference>
<comment type="similarity">
    <text evidence="2">Belongs to the CitM (TC 2.A.11) transporter family.</text>
</comment>
<keyword evidence="5 9" id="KW-0812">Transmembrane</keyword>
<feature type="transmembrane region" description="Helical" evidence="9">
    <location>
        <begin position="28"/>
        <end position="50"/>
    </location>
</feature>
<reference evidence="11" key="1">
    <citation type="journal article" date="2013" name="Extremophiles">
        <title>Proteinivorax tanatarense gen. nov., sp. nov., an anaerobic, haloalkaliphilic, proteolytic bacterium isolated from a decaying algal bloom, and proposal of Proteinivoraceae fam. nov.</title>
        <authorList>
            <person name="Kevbrin V."/>
            <person name="Boltyanskaya Y."/>
            <person name="Zhilina T."/>
            <person name="Kolganova T."/>
            <person name="Lavrentjeva E."/>
            <person name="Kuznetsov B."/>
        </authorList>
    </citation>
    <scope>NUCLEOTIDE SEQUENCE</scope>
    <source>
        <strain evidence="11">Z-910T</strain>
    </source>
</reference>
<dbReference type="GO" id="GO:0005886">
    <property type="term" value="C:plasma membrane"/>
    <property type="evidence" value="ECO:0007669"/>
    <property type="project" value="UniProtKB-SubCell"/>
</dbReference>
<keyword evidence="4" id="KW-1003">Cell membrane</keyword>
<reference evidence="11" key="2">
    <citation type="submission" date="2024-06" db="EMBL/GenBank/DDBJ databases">
        <authorList>
            <person name="Petrova K.O."/>
            <person name="Toshchakov S.V."/>
            <person name="Boltjanskaja Y.V."/>
            <person name="Kevbrin V."/>
        </authorList>
    </citation>
    <scope>NUCLEOTIDE SEQUENCE</scope>
    <source>
        <strain evidence="11">Z-910T</strain>
    </source>
</reference>
<feature type="transmembrane region" description="Helical" evidence="9">
    <location>
        <begin position="92"/>
        <end position="109"/>
    </location>
</feature>
<protein>
    <submittedName>
        <fullName evidence="11">SLC13 family permease</fullName>
    </submittedName>
</protein>
<evidence type="ECO:0000256" key="7">
    <source>
        <dbReference type="ARBA" id="ARBA00022989"/>
    </source>
</evidence>
<dbReference type="EMBL" id="CP158367">
    <property type="protein sequence ID" value="XBX74094.1"/>
    <property type="molecule type" value="Genomic_DNA"/>
</dbReference>